<gene>
    <name evidence="2" type="ORF">BU14_0166s0042</name>
</gene>
<reference evidence="2 3" key="1">
    <citation type="submission" date="2017-03" db="EMBL/GenBank/DDBJ databases">
        <title>WGS assembly of Porphyra umbilicalis.</title>
        <authorList>
            <person name="Brawley S.H."/>
            <person name="Blouin N.A."/>
            <person name="Ficko-Blean E."/>
            <person name="Wheeler G.L."/>
            <person name="Lohr M."/>
            <person name="Goodson H.V."/>
            <person name="Jenkins J.W."/>
            <person name="Blaby-Haas C.E."/>
            <person name="Helliwell K.E."/>
            <person name="Chan C."/>
            <person name="Marriage T."/>
            <person name="Bhattacharya D."/>
            <person name="Klein A.S."/>
            <person name="Badis Y."/>
            <person name="Brodie J."/>
            <person name="Cao Y."/>
            <person name="Collen J."/>
            <person name="Dittami S.M."/>
            <person name="Gachon C.M."/>
            <person name="Green B.R."/>
            <person name="Karpowicz S."/>
            <person name="Kim J.W."/>
            <person name="Kudahl U."/>
            <person name="Lin S."/>
            <person name="Michel G."/>
            <person name="Mittag M."/>
            <person name="Olson B.J."/>
            <person name="Pangilinan J."/>
            <person name="Peng Y."/>
            <person name="Qiu H."/>
            <person name="Shu S."/>
            <person name="Singer J.T."/>
            <person name="Smith A.G."/>
            <person name="Sprecher B.N."/>
            <person name="Wagner V."/>
            <person name="Wang W."/>
            <person name="Wang Z.-Y."/>
            <person name="Yan J."/>
            <person name="Yarish C."/>
            <person name="Zoeuner-Riek S."/>
            <person name="Zhuang Y."/>
            <person name="Zou Y."/>
            <person name="Lindquist E.A."/>
            <person name="Grimwood J."/>
            <person name="Barry K."/>
            <person name="Rokhsar D.S."/>
            <person name="Schmutz J."/>
            <person name="Stiller J.W."/>
            <person name="Grossman A.R."/>
            <person name="Prochnik S.E."/>
        </authorList>
    </citation>
    <scope>NUCLEOTIDE SEQUENCE [LARGE SCALE GENOMIC DNA]</scope>
    <source>
        <strain evidence="2">4086291</strain>
    </source>
</reference>
<organism evidence="2 3">
    <name type="scientific">Porphyra umbilicalis</name>
    <name type="common">Purple laver</name>
    <name type="synonym">Red alga</name>
    <dbReference type="NCBI Taxonomy" id="2786"/>
    <lineage>
        <taxon>Eukaryota</taxon>
        <taxon>Rhodophyta</taxon>
        <taxon>Bangiophyceae</taxon>
        <taxon>Bangiales</taxon>
        <taxon>Bangiaceae</taxon>
        <taxon>Porphyra</taxon>
    </lineage>
</organism>
<evidence type="ECO:0000313" key="2">
    <source>
        <dbReference type="EMBL" id="OSX77003.1"/>
    </source>
</evidence>
<dbReference type="AlphaFoldDB" id="A0A1X6P8P2"/>
<name>A0A1X6P8P2_PORUM</name>
<evidence type="ECO:0000256" key="1">
    <source>
        <dbReference type="SAM" id="MobiDB-lite"/>
    </source>
</evidence>
<proteinExistence type="predicted"/>
<evidence type="ECO:0000313" key="3">
    <source>
        <dbReference type="Proteomes" id="UP000218209"/>
    </source>
</evidence>
<protein>
    <submittedName>
        <fullName evidence="2">Uncharacterized protein</fullName>
    </submittedName>
</protein>
<feature type="compositionally biased region" description="Basic residues" evidence="1">
    <location>
        <begin position="53"/>
        <end position="68"/>
    </location>
</feature>
<dbReference type="EMBL" id="KV918849">
    <property type="protein sequence ID" value="OSX77003.1"/>
    <property type="molecule type" value="Genomic_DNA"/>
</dbReference>
<feature type="region of interest" description="Disordered" evidence="1">
    <location>
        <begin position="35"/>
        <end position="71"/>
    </location>
</feature>
<accession>A0A1X6P8P2</accession>
<sequence>MSLGAMHCVMVTAEKPVEYTGVWSSTDNTVEGLSMGGKGEGSSGAAVPDMGQRRRGGVHGQGGRRKGTGHNTLNKLEDGYVRALALTLSDYGLDRWISVYFPGSILPYYTSALETFVQGARDSAFCGEVCPMEVFVGAASRFNKQDQPKAGNREVVSCWVASRGNIVCTCMGSTKYEAGLEPQAATVPHARCAHASAVLGAVTTLADALGEPPRSLLMHSGERFHEVGARSAVSVGRAKALAGCKTTFLDEIEVYDTGGLPVAIVVSGTGLRRVPAPTKCARKATLLRLIPGNVVLPRPADAGAAAERRCAAADTRPCSGGGLKATIHLRVAAAYIPFKLQVEHPRGRGCF</sequence>
<keyword evidence="3" id="KW-1185">Reference proteome</keyword>
<dbReference type="Proteomes" id="UP000218209">
    <property type="component" value="Unassembled WGS sequence"/>
</dbReference>